<dbReference type="AlphaFoldDB" id="A0A8T0HQH4"/>
<protein>
    <submittedName>
        <fullName evidence="2">Uncharacterized protein</fullName>
    </submittedName>
</protein>
<feature type="region of interest" description="Disordered" evidence="1">
    <location>
        <begin position="184"/>
        <end position="229"/>
    </location>
</feature>
<feature type="compositionally biased region" description="Polar residues" evidence="1">
    <location>
        <begin position="184"/>
        <end position="199"/>
    </location>
</feature>
<accession>A0A8T0HQH4</accession>
<comment type="caution">
    <text evidence="2">The sequence shown here is derived from an EMBL/GenBank/DDBJ whole genome shotgun (WGS) entry which is preliminary data.</text>
</comment>
<gene>
    <name evidence="2" type="ORF">KC19_VG144400</name>
</gene>
<sequence>MDDMSGKGKNTAVEDLCNGAGFPEEILTRLEMRADYEKSTLEVWKDAASRRGNNYQFLIDAPLKLPCLRQWLISVKDFMEASRLEVPDHDEVWAQSYQGWPGTWKMAALHQFQAVAHSTGVFHPPRPQVAPEKPTPVVKLPRRIRYIKKVRGYKMVRKGVAAAAPRGPNGEALPFVDLEEFTEKSTSVDISTSGSWTKSAENHRDEEGEDDENDTAMFESNPANQAAKS</sequence>
<organism evidence="2 3">
    <name type="scientific">Ceratodon purpureus</name>
    <name type="common">Fire moss</name>
    <name type="synonym">Dicranum purpureum</name>
    <dbReference type="NCBI Taxonomy" id="3225"/>
    <lineage>
        <taxon>Eukaryota</taxon>
        <taxon>Viridiplantae</taxon>
        <taxon>Streptophyta</taxon>
        <taxon>Embryophyta</taxon>
        <taxon>Bryophyta</taxon>
        <taxon>Bryophytina</taxon>
        <taxon>Bryopsida</taxon>
        <taxon>Dicranidae</taxon>
        <taxon>Pseudoditrichales</taxon>
        <taxon>Ditrichaceae</taxon>
        <taxon>Ceratodon</taxon>
    </lineage>
</organism>
<name>A0A8T0HQH4_CERPU</name>
<keyword evidence="3" id="KW-1185">Reference proteome</keyword>
<evidence type="ECO:0000313" key="3">
    <source>
        <dbReference type="Proteomes" id="UP000822688"/>
    </source>
</evidence>
<reference evidence="2" key="1">
    <citation type="submission" date="2020-06" db="EMBL/GenBank/DDBJ databases">
        <title>WGS assembly of Ceratodon purpureus strain R40.</title>
        <authorList>
            <person name="Carey S.B."/>
            <person name="Jenkins J."/>
            <person name="Shu S."/>
            <person name="Lovell J.T."/>
            <person name="Sreedasyam A."/>
            <person name="Maumus F."/>
            <person name="Tiley G.P."/>
            <person name="Fernandez-Pozo N."/>
            <person name="Barry K."/>
            <person name="Chen C."/>
            <person name="Wang M."/>
            <person name="Lipzen A."/>
            <person name="Daum C."/>
            <person name="Saski C.A."/>
            <person name="Payton A.C."/>
            <person name="Mcbreen J.C."/>
            <person name="Conrad R.E."/>
            <person name="Kollar L.M."/>
            <person name="Olsson S."/>
            <person name="Huttunen S."/>
            <person name="Landis J.B."/>
            <person name="Wickett N.J."/>
            <person name="Johnson M.G."/>
            <person name="Rensing S.A."/>
            <person name="Grimwood J."/>
            <person name="Schmutz J."/>
            <person name="Mcdaniel S.F."/>
        </authorList>
    </citation>
    <scope>NUCLEOTIDE SEQUENCE</scope>
    <source>
        <strain evidence="2">R40</strain>
    </source>
</reference>
<proteinExistence type="predicted"/>
<dbReference type="EMBL" id="CM026426">
    <property type="protein sequence ID" value="KAG0573051.1"/>
    <property type="molecule type" value="Genomic_DNA"/>
</dbReference>
<evidence type="ECO:0000313" key="2">
    <source>
        <dbReference type="EMBL" id="KAG0573051.1"/>
    </source>
</evidence>
<dbReference type="Proteomes" id="UP000822688">
    <property type="component" value="Chromosome V"/>
</dbReference>
<evidence type="ECO:0000256" key="1">
    <source>
        <dbReference type="SAM" id="MobiDB-lite"/>
    </source>
</evidence>